<dbReference type="OrthoDB" id="8888710at2"/>
<dbReference type="KEGG" id="part:PARC_a2185"/>
<dbReference type="AlphaFoldDB" id="A0A290S6S0"/>
<dbReference type="InterPro" id="IPR010836">
    <property type="entry name" value="SapC"/>
</dbReference>
<organism evidence="1 2">
    <name type="scientific">Pseudoalteromonas arctica A 37-1-2</name>
    <dbReference type="NCBI Taxonomy" id="1117313"/>
    <lineage>
        <taxon>Bacteria</taxon>
        <taxon>Pseudomonadati</taxon>
        <taxon>Pseudomonadota</taxon>
        <taxon>Gammaproteobacteria</taxon>
        <taxon>Alteromonadales</taxon>
        <taxon>Pseudoalteromonadaceae</taxon>
        <taxon>Pseudoalteromonas</taxon>
    </lineage>
</organism>
<evidence type="ECO:0000313" key="1">
    <source>
        <dbReference type="EMBL" id="ATC86701.1"/>
    </source>
</evidence>
<reference evidence="1 2" key="1">
    <citation type="journal article" date="2012" name="J. Bacteriol.">
        <title>Genome sequences of type strains of seven species of the marine bacterium Pseudoalteromonas.</title>
        <authorList>
            <person name="Xie B.B."/>
            <person name="Shu Y.L."/>
            <person name="Qin Q.L."/>
            <person name="Rong J.C."/>
            <person name="Zhang X.Y."/>
            <person name="Chen X.L."/>
            <person name="Shi M."/>
            <person name="He H.L."/>
            <person name="Zhou B.C."/>
            <person name="Zhang Y.Z."/>
        </authorList>
    </citation>
    <scope>NUCLEOTIDE SEQUENCE [LARGE SCALE GENOMIC DNA]</scope>
    <source>
        <strain evidence="1 2">A 37-1-2</strain>
    </source>
</reference>
<accession>A0A290S6S0</accession>
<dbReference type="Proteomes" id="UP000016505">
    <property type="component" value="Chromosome I"/>
</dbReference>
<protein>
    <recommendedName>
        <fullName evidence="3">SapC protein</fullName>
    </recommendedName>
</protein>
<evidence type="ECO:0000313" key="2">
    <source>
        <dbReference type="Proteomes" id="UP000016505"/>
    </source>
</evidence>
<dbReference type="Pfam" id="PF07277">
    <property type="entry name" value="SapC"/>
    <property type="match status" value="1"/>
</dbReference>
<evidence type="ECO:0008006" key="3">
    <source>
        <dbReference type="Google" id="ProtNLM"/>
    </source>
</evidence>
<proteinExistence type="predicted"/>
<name>A0A290S6S0_9GAMM</name>
<sequence length="240" mass="27208">MTNSVLLDKNTHKYTRIKTERGTQYGEAVNYIPVVADELAQLALDYPVYFMKNNQTGQFELYALTGFDEGQNLFLQNDIWLATYVPLHLQRQPFKLGIGNKLTNKTEQTDLAVTINEQHPRVNNSEGTRLFNETGEPTTYLNNVSEQLIRLMHGGERTTAFINTLLKHDLIEAVQLNITKSNGKTQGYNGLYSIAADTLQQLPTETLNVLHSMGYIQACHLILCSSGHIQKLVKWLHDLK</sequence>
<gene>
    <name evidence="1" type="ORF">PARC_a2185</name>
</gene>
<dbReference type="RefSeq" id="WP_010554496.1">
    <property type="nucleotide sequence ID" value="NZ_CP011025.1"/>
</dbReference>
<dbReference type="EMBL" id="CP011025">
    <property type="protein sequence ID" value="ATC86701.1"/>
    <property type="molecule type" value="Genomic_DNA"/>
</dbReference>